<keyword evidence="6 8" id="KW-0378">Hydrolase</keyword>
<dbReference type="PANTHER" id="PTHR43390">
    <property type="entry name" value="SIGNAL PEPTIDASE I"/>
    <property type="match status" value="1"/>
</dbReference>
<dbReference type="Gene3D" id="2.10.109.10">
    <property type="entry name" value="Umud Fragment, subunit A"/>
    <property type="match status" value="1"/>
</dbReference>
<evidence type="ECO:0000256" key="6">
    <source>
        <dbReference type="ARBA" id="ARBA00022801"/>
    </source>
</evidence>
<dbReference type="InterPro" id="IPR019756">
    <property type="entry name" value="Pept_S26A_signal_pept_1_Ser-AS"/>
</dbReference>
<proteinExistence type="inferred from homology"/>
<dbReference type="PROSITE" id="PS00760">
    <property type="entry name" value="SPASE_I_2"/>
    <property type="match status" value="1"/>
</dbReference>
<comment type="catalytic activity">
    <reaction evidence="1 8">
        <text>Cleavage of hydrophobic, N-terminal signal or leader sequences from secreted and periplasmic proteins.</text>
        <dbReference type="EC" id="3.4.21.89"/>
    </reaction>
</comment>
<evidence type="ECO:0000313" key="12">
    <source>
        <dbReference type="Proteomes" id="UP000025061"/>
    </source>
</evidence>
<dbReference type="GO" id="GO:0004252">
    <property type="term" value="F:serine-type endopeptidase activity"/>
    <property type="evidence" value="ECO:0007669"/>
    <property type="project" value="InterPro"/>
</dbReference>
<keyword evidence="8" id="KW-1133">Transmembrane helix</keyword>
<name>A0A059FWU6_9PROT</name>
<dbReference type="RefSeq" id="WP_035591177.1">
    <property type="nucleotide sequence ID" value="NZ_ARYI01000005.1"/>
</dbReference>
<dbReference type="SUPFAM" id="SSF51306">
    <property type="entry name" value="LexA/Signal peptidase"/>
    <property type="match status" value="1"/>
</dbReference>
<dbReference type="Pfam" id="PF10502">
    <property type="entry name" value="Peptidase_S26"/>
    <property type="match status" value="1"/>
</dbReference>
<evidence type="ECO:0000256" key="8">
    <source>
        <dbReference type="RuleBase" id="RU003993"/>
    </source>
</evidence>
<dbReference type="PATRIC" id="fig|1280951.3.peg.1483"/>
<evidence type="ECO:0000256" key="3">
    <source>
        <dbReference type="ARBA" id="ARBA00013208"/>
    </source>
</evidence>
<evidence type="ECO:0000256" key="5">
    <source>
        <dbReference type="ARBA" id="ARBA00022670"/>
    </source>
</evidence>
<dbReference type="Proteomes" id="UP000025061">
    <property type="component" value="Unassembled WGS sequence"/>
</dbReference>
<keyword evidence="8" id="KW-0812">Transmembrane</keyword>
<dbReference type="PANTHER" id="PTHR43390:SF1">
    <property type="entry name" value="CHLOROPLAST PROCESSING PEPTIDASE"/>
    <property type="match status" value="1"/>
</dbReference>
<dbReference type="PRINTS" id="PR00727">
    <property type="entry name" value="LEADERPTASE"/>
</dbReference>
<evidence type="ECO:0000256" key="9">
    <source>
        <dbReference type="RuleBase" id="RU362042"/>
    </source>
</evidence>
<feature type="domain" description="Peptidase S26" evidence="10">
    <location>
        <begin position="26"/>
        <end position="260"/>
    </location>
</feature>
<dbReference type="PROSITE" id="PS00501">
    <property type="entry name" value="SPASE_I_1"/>
    <property type="match status" value="1"/>
</dbReference>
<dbReference type="GO" id="GO:0016020">
    <property type="term" value="C:membrane"/>
    <property type="evidence" value="ECO:0007669"/>
    <property type="project" value="UniProtKB-SubCell"/>
</dbReference>
<dbReference type="InterPro" id="IPR019757">
    <property type="entry name" value="Pept_S26A_signal_pept_1_Lys-AS"/>
</dbReference>
<comment type="caution">
    <text evidence="11">The sequence shown here is derived from an EMBL/GenBank/DDBJ whole genome shotgun (WGS) entry which is preliminary data.</text>
</comment>
<comment type="subcellular location">
    <subcellularLocation>
        <location evidence="9">Membrane</location>
        <topology evidence="9">Single-pass type II membrane protein</topology>
    </subcellularLocation>
</comment>
<evidence type="ECO:0000259" key="10">
    <source>
        <dbReference type="Pfam" id="PF10502"/>
    </source>
</evidence>
<dbReference type="InterPro" id="IPR019533">
    <property type="entry name" value="Peptidase_S26"/>
</dbReference>
<keyword evidence="8" id="KW-0472">Membrane</keyword>
<comment type="similarity">
    <text evidence="2 9">Belongs to the peptidase S26 family.</text>
</comment>
<evidence type="ECO:0000313" key="11">
    <source>
        <dbReference type="EMBL" id="KCZ95042.1"/>
    </source>
</evidence>
<dbReference type="CDD" id="cd06530">
    <property type="entry name" value="S26_SPase_I"/>
    <property type="match status" value="1"/>
</dbReference>
<dbReference type="OrthoDB" id="9815782at2"/>
<evidence type="ECO:0000256" key="7">
    <source>
        <dbReference type="PIRSR" id="PIRSR600223-1"/>
    </source>
</evidence>
<protein>
    <recommendedName>
        <fullName evidence="4 8">Signal peptidase I</fullName>
        <ecNumber evidence="3 8">3.4.21.89</ecNumber>
    </recommendedName>
</protein>
<feature type="active site" evidence="7">
    <location>
        <position position="56"/>
    </location>
</feature>
<accession>A0A059FWU6</accession>
<dbReference type="GO" id="GO:0006465">
    <property type="term" value="P:signal peptide processing"/>
    <property type="evidence" value="ECO:0007669"/>
    <property type="project" value="InterPro"/>
</dbReference>
<dbReference type="InterPro" id="IPR000223">
    <property type="entry name" value="Pept_S26A_signal_pept_1"/>
</dbReference>
<feature type="transmembrane region" description="Helical" evidence="8">
    <location>
        <begin position="28"/>
        <end position="47"/>
    </location>
</feature>
<dbReference type="NCBIfam" id="TIGR02227">
    <property type="entry name" value="sigpep_I_bact"/>
    <property type="match status" value="1"/>
</dbReference>
<dbReference type="EC" id="3.4.21.89" evidence="3 8"/>
<gene>
    <name evidence="11" type="ORF">HHI_07332</name>
</gene>
<dbReference type="InterPro" id="IPR036286">
    <property type="entry name" value="LexA/Signal_pep-like_sf"/>
</dbReference>
<organism evidence="11 12">
    <name type="scientific">Hyphomonas hirschiana VP5</name>
    <dbReference type="NCBI Taxonomy" id="1280951"/>
    <lineage>
        <taxon>Bacteria</taxon>
        <taxon>Pseudomonadati</taxon>
        <taxon>Pseudomonadota</taxon>
        <taxon>Alphaproteobacteria</taxon>
        <taxon>Hyphomonadales</taxon>
        <taxon>Hyphomonadaceae</taxon>
        <taxon>Hyphomonas</taxon>
    </lineage>
</organism>
<keyword evidence="12" id="KW-1185">Reference proteome</keyword>
<feature type="active site" evidence="7">
    <location>
        <position position="120"/>
    </location>
</feature>
<reference evidence="11 12" key="1">
    <citation type="submission" date="2013-04" db="EMBL/GenBank/DDBJ databases">
        <title>Hyphomonas hirschiana VP5 Genome Sequencing.</title>
        <authorList>
            <person name="Lai Q."/>
            <person name="Shao Z."/>
        </authorList>
    </citation>
    <scope>NUCLEOTIDE SEQUENCE [LARGE SCALE GENOMIC DNA]</scope>
    <source>
        <strain evidence="11 12">VP5</strain>
    </source>
</reference>
<evidence type="ECO:0000256" key="1">
    <source>
        <dbReference type="ARBA" id="ARBA00000677"/>
    </source>
</evidence>
<evidence type="ECO:0000256" key="4">
    <source>
        <dbReference type="ARBA" id="ARBA00019232"/>
    </source>
</evidence>
<keyword evidence="5 8" id="KW-0645">Protease</keyword>
<evidence type="ECO:0000256" key="2">
    <source>
        <dbReference type="ARBA" id="ARBA00009370"/>
    </source>
</evidence>
<dbReference type="AlphaFoldDB" id="A0A059FWU6"/>
<dbReference type="GO" id="GO:0009003">
    <property type="term" value="F:signal peptidase activity"/>
    <property type="evidence" value="ECO:0007669"/>
    <property type="project" value="UniProtKB-EC"/>
</dbReference>
<sequence>MTEENSVPDEAPPQAGLWAKVKQELREWGATLAIVAPAFLLFTGLLYEQRVIPSESMVPTLEVGDRVAVSKFAFGYGRYSLPLSIGRYLPLGGGRFFASTPERGDVVVFEHTHSERVMIKRVVGLPGDTVQMINEELVINGQPIEAEFVRTVRYVPDRTDVVDTAHEWRETIGDKTWLTHRGLRGHTVDDTALFVVPEGHMFLVGDNRNNSYDSRELSGHCPPVNGVVDRAGCPLRVPADDASIGFVPLDHLIGRADTVLMTFHRCKLQDDEPCQKRVWRGL</sequence>
<dbReference type="EMBL" id="ARYI01000005">
    <property type="protein sequence ID" value="KCZ95042.1"/>
    <property type="molecule type" value="Genomic_DNA"/>
</dbReference>